<dbReference type="InterPro" id="IPR002797">
    <property type="entry name" value="Polysacc_synth"/>
</dbReference>
<dbReference type="PANTHER" id="PTHR43424">
    <property type="entry name" value="LOCUS PUTATIVE PROTEIN 1-RELATED"/>
    <property type="match status" value="1"/>
</dbReference>
<evidence type="ECO:0000256" key="4">
    <source>
        <dbReference type="ARBA" id="ARBA00023136"/>
    </source>
</evidence>
<name>A0ABT6XM11_9FLAO</name>
<dbReference type="Pfam" id="PF01943">
    <property type="entry name" value="Polysacc_synt"/>
    <property type="match status" value="1"/>
</dbReference>
<sequence length="421" mass="48420">MPKRLFDLLKKQKQLHNFVTYGVGQFFNLVTPLLVVPYIVSVCTEEGYGKIGVGLAISFFLMVFIDYGSDILGVKEVAVNRNNPEKLETLFTTIYTAKLFLLLIVLAVTCLLIFFVPYFNQEKRLFFFGLPVLVGQFINPTWFLQGMENFKWITFSNILSKVVYVAGIFWCIQQPSDYVYNNLFWGIGMILANSIAFIYLWKQYGFSFKKTQKSHITSYLKSNFSMFGSQIFVSLQMYFPIVLVSYFGNNTMAGQYKIIDQIIVIFRTYILLFFNFIFPRVCYLLETSKAEALQFWRKANGLNFGFTLLLLLLISGYSFEIVDYFNPLNVAHISNLLQIALLIPLLQSIGQPLKQLVLGWNKQKMYTHTTMFVTVITLLLIVLLTPRLNVLGVLTALIISEILVISVFMYAVKNKLFNSTS</sequence>
<proteinExistence type="predicted"/>
<dbReference type="RefSeq" id="WP_283237797.1">
    <property type="nucleotide sequence ID" value="NZ_JASGBP010000001.1"/>
</dbReference>
<feature type="transmembrane region" description="Helical" evidence="5">
    <location>
        <begin position="299"/>
        <end position="319"/>
    </location>
</feature>
<comment type="caution">
    <text evidence="6">The sequence shown here is derived from an EMBL/GenBank/DDBJ whole genome shotgun (WGS) entry which is preliminary data.</text>
</comment>
<comment type="subcellular location">
    <subcellularLocation>
        <location evidence="1">Membrane</location>
        <topology evidence="1">Multi-pass membrane protein</topology>
    </subcellularLocation>
</comment>
<protein>
    <submittedName>
        <fullName evidence="6">Oligosaccharide flippase family protein</fullName>
    </submittedName>
</protein>
<dbReference type="PANTHER" id="PTHR43424:SF1">
    <property type="entry name" value="LOCUS PUTATIVE PROTEIN 1-RELATED"/>
    <property type="match status" value="1"/>
</dbReference>
<reference evidence="6 7" key="1">
    <citation type="submission" date="2023-05" db="EMBL/GenBank/DDBJ databases">
        <title>Flavobacterium sedimenti sp. nov., isolated from the sediment.</title>
        <authorList>
            <person name="Wu N."/>
        </authorList>
    </citation>
    <scope>NUCLEOTIDE SEQUENCE [LARGE SCALE GENOMIC DNA]</scope>
    <source>
        <strain evidence="6 7">YZ-48</strain>
    </source>
</reference>
<accession>A0ABT6XM11</accession>
<evidence type="ECO:0000256" key="5">
    <source>
        <dbReference type="SAM" id="Phobius"/>
    </source>
</evidence>
<feature type="transmembrane region" description="Helical" evidence="5">
    <location>
        <begin position="222"/>
        <end position="246"/>
    </location>
</feature>
<feature type="transmembrane region" description="Helical" evidence="5">
    <location>
        <begin position="125"/>
        <end position="145"/>
    </location>
</feature>
<dbReference type="Proteomes" id="UP001230035">
    <property type="component" value="Unassembled WGS sequence"/>
</dbReference>
<feature type="transmembrane region" description="Helical" evidence="5">
    <location>
        <begin position="21"/>
        <end position="41"/>
    </location>
</feature>
<evidence type="ECO:0000313" key="7">
    <source>
        <dbReference type="Proteomes" id="UP001230035"/>
    </source>
</evidence>
<keyword evidence="4 5" id="KW-0472">Membrane</keyword>
<keyword evidence="7" id="KW-1185">Reference proteome</keyword>
<keyword evidence="2 5" id="KW-0812">Transmembrane</keyword>
<feature type="transmembrane region" description="Helical" evidence="5">
    <location>
        <begin position="182"/>
        <end position="201"/>
    </location>
</feature>
<keyword evidence="3 5" id="KW-1133">Transmembrane helix</keyword>
<gene>
    <name evidence="6" type="ORF">QHT84_01650</name>
</gene>
<feature type="transmembrane region" description="Helical" evidence="5">
    <location>
        <begin position="390"/>
        <end position="412"/>
    </location>
</feature>
<evidence type="ECO:0000313" key="6">
    <source>
        <dbReference type="EMBL" id="MDI9256111.1"/>
    </source>
</evidence>
<evidence type="ECO:0000256" key="2">
    <source>
        <dbReference type="ARBA" id="ARBA00022692"/>
    </source>
</evidence>
<dbReference type="InterPro" id="IPR052556">
    <property type="entry name" value="PolySynth_Transporter"/>
</dbReference>
<organism evidence="6 7">
    <name type="scientific">Flavobacterium sedimenticola</name>
    <dbReference type="NCBI Taxonomy" id="3043286"/>
    <lineage>
        <taxon>Bacteria</taxon>
        <taxon>Pseudomonadati</taxon>
        <taxon>Bacteroidota</taxon>
        <taxon>Flavobacteriia</taxon>
        <taxon>Flavobacteriales</taxon>
        <taxon>Flavobacteriaceae</taxon>
        <taxon>Flavobacterium</taxon>
    </lineage>
</organism>
<evidence type="ECO:0000256" key="1">
    <source>
        <dbReference type="ARBA" id="ARBA00004141"/>
    </source>
</evidence>
<feature type="transmembrane region" description="Helical" evidence="5">
    <location>
        <begin position="365"/>
        <end position="384"/>
    </location>
</feature>
<feature type="transmembrane region" description="Helical" evidence="5">
    <location>
        <begin position="152"/>
        <end position="170"/>
    </location>
</feature>
<feature type="transmembrane region" description="Helical" evidence="5">
    <location>
        <begin position="258"/>
        <end position="278"/>
    </location>
</feature>
<feature type="transmembrane region" description="Helical" evidence="5">
    <location>
        <begin position="47"/>
        <end position="65"/>
    </location>
</feature>
<feature type="transmembrane region" description="Helical" evidence="5">
    <location>
        <begin position="331"/>
        <end position="353"/>
    </location>
</feature>
<evidence type="ECO:0000256" key="3">
    <source>
        <dbReference type="ARBA" id="ARBA00022989"/>
    </source>
</evidence>
<dbReference type="EMBL" id="JASGBP010000001">
    <property type="protein sequence ID" value="MDI9256111.1"/>
    <property type="molecule type" value="Genomic_DNA"/>
</dbReference>
<feature type="transmembrane region" description="Helical" evidence="5">
    <location>
        <begin position="99"/>
        <end position="119"/>
    </location>
</feature>